<evidence type="ECO:0000313" key="1">
    <source>
        <dbReference type="EMBL" id="CAD8998903.1"/>
    </source>
</evidence>
<protein>
    <submittedName>
        <fullName evidence="1">Uncharacterized protein</fullName>
    </submittedName>
</protein>
<accession>A0A7S1I2K4</accession>
<proteinExistence type="predicted"/>
<reference evidence="1" key="1">
    <citation type="submission" date="2021-01" db="EMBL/GenBank/DDBJ databases">
        <authorList>
            <person name="Corre E."/>
            <person name="Pelletier E."/>
            <person name="Niang G."/>
            <person name="Scheremetjew M."/>
            <person name="Finn R."/>
            <person name="Kale V."/>
            <person name="Holt S."/>
            <person name="Cochrane G."/>
            <person name="Meng A."/>
            <person name="Brown T."/>
            <person name="Cohen L."/>
        </authorList>
    </citation>
    <scope>NUCLEOTIDE SEQUENCE</scope>
    <source>
        <strain evidence="1">NIES-381</strain>
    </source>
</reference>
<dbReference type="AlphaFoldDB" id="A0A7S1I2K4"/>
<gene>
    <name evidence="1" type="ORF">EGYM00392_LOCUS9973</name>
</gene>
<name>A0A7S1I2K4_9EUGL</name>
<sequence>MGLDQEPPSEQTEATPRKNDLCEMDMEDMFWEIPKHEVVEALKWAIGSVKGRKKEQWFCLHRRGVRKLDRFGKGASSDYLSIRDEQVTRYVLFDIQEDTLFCFGRLILSQGKKGVPIGGFLSAHLAEIWCAWKEELRLFGDQKSEVEERVTSSLQNAFPGVGVKLSLLGHTDFTIAPHQGETMQCLGGMLRRPDIHNASKDAIDLGGFGGWWSPMDRLLGTLSTAMGPIHLVNTIPWDGSSGGRVDTIIHETEPKNKSRVRDFLRDVKPLYSIVGEVIHASKAHEGPLLTPLPCILLSRYRENAHIFVW</sequence>
<dbReference type="EMBL" id="HBGA01026894">
    <property type="protein sequence ID" value="CAD8998903.1"/>
    <property type="molecule type" value="Transcribed_RNA"/>
</dbReference>
<organism evidence="1">
    <name type="scientific">Eutreptiella gymnastica</name>
    <dbReference type="NCBI Taxonomy" id="73025"/>
    <lineage>
        <taxon>Eukaryota</taxon>
        <taxon>Discoba</taxon>
        <taxon>Euglenozoa</taxon>
        <taxon>Euglenida</taxon>
        <taxon>Spirocuta</taxon>
        <taxon>Euglenophyceae</taxon>
        <taxon>Eutreptiales</taxon>
        <taxon>Eutreptiaceae</taxon>
        <taxon>Eutreptiella</taxon>
    </lineage>
</organism>